<gene>
    <name evidence="2" type="primary">pseG</name>
    <name evidence="2" type="ORF">ACFSOZ_11815</name>
</gene>
<dbReference type="EMBL" id="JBHUGZ010000007">
    <property type="protein sequence ID" value="MFD1983354.1"/>
    <property type="molecule type" value="Genomic_DNA"/>
</dbReference>
<dbReference type="Gene3D" id="3.40.50.11190">
    <property type="match status" value="1"/>
</dbReference>
<keyword evidence="2" id="KW-0378">Hydrolase</keyword>
<dbReference type="InterPro" id="IPR007235">
    <property type="entry name" value="Glyco_trans_28_C"/>
</dbReference>
<keyword evidence="3" id="KW-1185">Reference proteome</keyword>
<comment type="caution">
    <text evidence="2">The sequence shown here is derived from an EMBL/GenBank/DDBJ whole genome shotgun (WGS) entry which is preliminary data.</text>
</comment>
<dbReference type="EC" id="3.6.1.57" evidence="2"/>
<sequence length="375" mass="40837">MSPRRLKRVQVAFRTDASIEIGTGHVMRCLTLADALRERGAECQFICRLHNGHLMDLIAERGYMAVALPKPPKEAIKTCAVPPHAYWLGTDWARDAQETCQAIAAVDCLIVDHYGLDRRWEEELRSACRHLMIIDDLADRPHNCDLLLDQSLGRTEQDYNGLLSAHAITLLGPDYALLRPEFAELRGESLARRLQPKLEHVLVTMGGVDRENVTGLVLDALDLCTSPSNLRITVVMGPHAPWLPQVRARALRMQRPTQVLTGVRDMARLMVGSDLAIGAAGSTTWERCSLGLPTIQIALADNQKEMAAVLAKRGAVIGTASKEDLSADLPNLLSILGTDQLKSLVSSSALVCAGGGAATVADHLLRLSLETLEGT</sequence>
<dbReference type="Pfam" id="PF04101">
    <property type="entry name" value="Glyco_tran_28_C"/>
    <property type="match status" value="1"/>
</dbReference>
<dbReference type="InterPro" id="IPR020023">
    <property type="entry name" value="PseG"/>
</dbReference>
<accession>A0ABW4UCG0</accession>
<dbReference type="RefSeq" id="WP_095204569.1">
    <property type="nucleotide sequence ID" value="NZ_JBHUGZ010000007.1"/>
</dbReference>
<evidence type="ECO:0000259" key="1">
    <source>
        <dbReference type="Pfam" id="PF04101"/>
    </source>
</evidence>
<dbReference type="Gene3D" id="3.40.50.2000">
    <property type="entry name" value="Glycogen Phosphorylase B"/>
    <property type="match status" value="1"/>
</dbReference>
<dbReference type="PANTHER" id="PTHR21015">
    <property type="entry name" value="UDP-N-ACETYLGLUCOSAMINE--N-ACETYLMURAMYL-(PENTAPEPTIDE) PYROPHOSPHORYL-UNDECAPRENOL N-ACETYLGLUCOSAMINE TRANSFERASE 1"/>
    <property type="match status" value="1"/>
</dbReference>
<evidence type="ECO:0000313" key="3">
    <source>
        <dbReference type="Proteomes" id="UP001597405"/>
    </source>
</evidence>
<feature type="domain" description="Glycosyl transferase family 28 C-terminal" evidence="1">
    <location>
        <begin position="201"/>
        <end position="334"/>
    </location>
</feature>
<dbReference type="SUPFAM" id="SSF53756">
    <property type="entry name" value="UDP-Glycosyltransferase/glycogen phosphorylase"/>
    <property type="match status" value="1"/>
</dbReference>
<dbReference type="NCBIfam" id="TIGR03590">
    <property type="entry name" value="PseG"/>
    <property type="match status" value="1"/>
</dbReference>
<evidence type="ECO:0000313" key="2">
    <source>
        <dbReference type="EMBL" id="MFD1983354.1"/>
    </source>
</evidence>
<organism evidence="2 3">
    <name type="scientific">Mesorhizobium newzealandense</name>
    <dbReference type="NCBI Taxonomy" id="1300302"/>
    <lineage>
        <taxon>Bacteria</taxon>
        <taxon>Pseudomonadati</taxon>
        <taxon>Pseudomonadota</taxon>
        <taxon>Alphaproteobacteria</taxon>
        <taxon>Hyphomicrobiales</taxon>
        <taxon>Phyllobacteriaceae</taxon>
        <taxon>Mesorhizobium</taxon>
    </lineage>
</organism>
<dbReference type="GO" id="GO:0016787">
    <property type="term" value="F:hydrolase activity"/>
    <property type="evidence" value="ECO:0007669"/>
    <property type="project" value="UniProtKB-KW"/>
</dbReference>
<proteinExistence type="predicted"/>
<dbReference type="Proteomes" id="UP001597405">
    <property type="component" value="Unassembled WGS sequence"/>
</dbReference>
<reference evidence="3" key="1">
    <citation type="journal article" date="2019" name="Int. J. Syst. Evol. Microbiol.">
        <title>The Global Catalogue of Microorganisms (GCM) 10K type strain sequencing project: providing services to taxonomists for standard genome sequencing and annotation.</title>
        <authorList>
            <consortium name="The Broad Institute Genomics Platform"/>
            <consortium name="The Broad Institute Genome Sequencing Center for Infectious Disease"/>
            <person name="Wu L."/>
            <person name="Ma J."/>
        </authorList>
    </citation>
    <scope>NUCLEOTIDE SEQUENCE [LARGE SCALE GENOMIC DNA]</scope>
    <source>
        <strain evidence="3">CGMCC 1.16225</strain>
    </source>
</reference>
<name>A0ABW4UCG0_9HYPH</name>
<protein>
    <submittedName>
        <fullName evidence="2">UDP-2,4-diacetamido-2,4, 6-trideoxy-beta-L-altropyranose hydrolase</fullName>
        <ecNumber evidence="2">3.6.1.57</ecNumber>
    </submittedName>
</protein>
<dbReference type="PANTHER" id="PTHR21015:SF22">
    <property type="entry name" value="GLYCOSYLTRANSFERASE"/>
    <property type="match status" value="1"/>
</dbReference>